<feature type="chain" id="PRO_5045953707" evidence="1">
    <location>
        <begin position="22"/>
        <end position="58"/>
    </location>
</feature>
<protein>
    <submittedName>
        <fullName evidence="2">Uncharacterized protein</fullName>
    </submittedName>
</protein>
<dbReference type="EMBL" id="JADMKU010000002">
    <property type="protein sequence ID" value="MBR9650155.1"/>
    <property type="molecule type" value="Genomic_DNA"/>
</dbReference>
<evidence type="ECO:0000313" key="3">
    <source>
        <dbReference type="Proteomes" id="UP001195941"/>
    </source>
</evidence>
<keyword evidence="3" id="KW-1185">Reference proteome</keyword>
<evidence type="ECO:0000313" key="2">
    <source>
        <dbReference type="EMBL" id="MBR9650155.1"/>
    </source>
</evidence>
<keyword evidence="1" id="KW-0732">Signal</keyword>
<comment type="caution">
    <text evidence="2">The sequence shown here is derived from an EMBL/GenBank/DDBJ whole genome shotgun (WGS) entry which is preliminary data.</text>
</comment>
<name>A0ABS5HMH3_9RHOB</name>
<gene>
    <name evidence="2" type="ORF">IT775_03325</name>
</gene>
<reference evidence="2 3" key="1">
    <citation type="journal article" date="2021" name="Arch. Microbiol.">
        <title>Thalassobius aquimarinus sp. nov., isolated from the Sea of Japan seashore.</title>
        <authorList>
            <person name="Kurilenko V.V."/>
            <person name="Romanenko L.A."/>
            <person name="Chernysheva N.Y."/>
            <person name="Velansky P.V."/>
            <person name="Tekutyeva L.A."/>
            <person name="Isaeva M.P."/>
            <person name="Mikhailov V.V."/>
        </authorList>
    </citation>
    <scope>NUCLEOTIDE SEQUENCE [LARGE SCALE GENOMIC DNA]</scope>
    <source>
        <strain evidence="2 3">KMM 8518</strain>
    </source>
</reference>
<accession>A0ABS5HMH3</accession>
<organism evidence="2 3">
    <name type="scientific">Thalassovita aquimarina</name>
    <dbReference type="NCBI Taxonomy" id="2785917"/>
    <lineage>
        <taxon>Bacteria</taxon>
        <taxon>Pseudomonadati</taxon>
        <taxon>Pseudomonadota</taxon>
        <taxon>Alphaproteobacteria</taxon>
        <taxon>Rhodobacterales</taxon>
        <taxon>Roseobacteraceae</taxon>
        <taxon>Thalassovita</taxon>
    </lineage>
</organism>
<feature type="signal peptide" evidence="1">
    <location>
        <begin position="1"/>
        <end position="21"/>
    </location>
</feature>
<sequence>MARPTAAFLLSVMLVVGGAFSANLVASFPDQGLTGASFVQGSDETPAVWEALRVAASH</sequence>
<proteinExistence type="predicted"/>
<evidence type="ECO:0000256" key="1">
    <source>
        <dbReference type="SAM" id="SignalP"/>
    </source>
</evidence>
<dbReference type="Proteomes" id="UP001195941">
    <property type="component" value="Unassembled WGS sequence"/>
</dbReference>